<sequence length="1166" mass="129300">MSANRTSSYSGGLVDPSNLHLKKELTQIRKAARALRDPGTTSSWRSPLPSSRSATAVATAAGDASSSITTAPINHYNHHCRNSSGYSIEESGENNVNGNKNVSCSGSNDANRRKEKKVFLYNWRTQRSESEGSRHQQLSNVDDGIGDGEESVDDSLSDARNDGDLKSDTADDHRYALSSSIKMFNAGKDGLNHTTPPIRRASLLKKKPKKMMHSSAASKLQLHRQLSLIDQYDDINTDDLVVKGTSATSPLLSRFKSATLIRTSSRKDDSSYCYSTPALSTSSINNKYWVGNRSTVGSWDGTTGSLNDGMDVDDEDDQLGLPGRQGCGIPCYWSSSKRSTPKRGVCGSCYSPSFSDTLRRKGSSMLCGSQTSFHRRHRRSSTGGYNKKRFTHKTSHVPLLTNGGESRDRSSVGTDDELSTNHGELDLEALSRLDGRRWSTSYKSQEGLELVAVNGEIEGDSPSSLVDNINCFSYKYKPMFFEDIVDQNVVVLSLVNSIIRGRIAPIYLFQGPRGTGKTSTARVFAAALNCLATGDMRPCGVCTECAGFISGKIPVITEMDGSNKKGIDKVRFLMKKLQIGSSMSTFIRHDVYVIDECHLLPSKLWLAFQKFLDEPPPGVVFIFITTDLDNVPRSVLSRCQKYLFNKIKDSDIVKRLKKISEEENLDVELDALDLIALNVEGSLRDAETMLDQLSLLGKRITTDLVNELVGVVSDEKLLKLLELAMSSNTAETVKKARELMDLGVDPMVLMSQMATLIMDIIAGTYQVVEAGYGDSFFNGRSLTEAEVERLKQALKLLSEAEKQLRVSSERSTWFTATLLQLGCVPSADPTPLGSGRRQSSRTTDDELSANFKHIYFQKQKANSQHFVPHKSTPLKPNHRDSSNSPENALLPMRQLINGDGPSVSHHDDVIHGNINSNILDEIWARCIDKCHSKTLRQLLHTYGNLVSVSEDKGVLIAYIVFRDKDIKSRAERFVSSITNSFEIVLCRNIEVRIILLTDDETNKPKQINGEPTADGLTQKKTESTSMDNCSNEETLKGRKSRNPVQRIESIIHEQRLETAWLQTAEKGTPGSLQRLKPERNQVLPQDGGQMETSQQQWEDDLTRELNLLKINDRKPFSKEHTTMSPSLLRDANSVKIGTPVGPRKGARFLLFGECGKSGRTEYRSRR</sequence>
<feature type="region of interest" description="Disordered" evidence="8">
    <location>
        <begin position="1002"/>
        <end position="1043"/>
    </location>
</feature>
<dbReference type="InterPro" id="IPR008921">
    <property type="entry name" value="DNA_pol3_clamp-load_cplx_C"/>
</dbReference>
<dbReference type="CDD" id="cd00009">
    <property type="entry name" value="AAA"/>
    <property type="match status" value="1"/>
</dbReference>
<accession>A0A5N6NT54</accession>
<dbReference type="InterPro" id="IPR022754">
    <property type="entry name" value="DNA_pol_III_gamma-3"/>
</dbReference>
<dbReference type="CDD" id="cd18137">
    <property type="entry name" value="HLD_clamp_pol_III_gamma_tau"/>
    <property type="match status" value="1"/>
</dbReference>
<dbReference type="GO" id="GO:0003677">
    <property type="term" value="F:DNA binding"/>
    <property type="evidence" value="ECO:0007669"/>
    <property type="project" value="InterPro"/>
</dbReference>
<dbReference type="InterPro" id="IPR012763">
    <property type="entry name" value="DNA_pol_III_sug/sutau_N"/>
</dbReference>
<feature type="region of interest" description="Disordered" evidence="8">
    <location>
        <begin position="396"/>
        <end position="419"/>
    </location>
</feature>
<protein>
    <recommendedName>
        <fullName evidence="9">AAA+ ATPase domain-containing protein</fullName>
    </recommendedName>
</protein>
<dbReference type="InterPro" id="IPR054506">
    <property type="entry name" value="DnaA_N-like_STI"/>
</dbReference>
<dbReference type="GO" id="GO:0003887">
    <property type="term" value="F:DNA-directed DNA polymerase activity"/>
    <property type="evidence" value="ECO:0007669"/>
    <property type="project" value="InterPro"/>
</dbReference>
<dbReference type="FunFam" id="1.10.8.60:FF:000013">
    <property type="entry name" value="DNA polymerase III subunit gamma/tau"/>
    <property type="match status" value="1"/>
</dbReference>
<dbReference type="InterPro" id="IPR045085">
    <property type="entry name" value="HLD_clamp_pol_III_gamma_tau"/>
</dbReference>
<gene>
    <name evidence="10" type="ORF">E3N88_17822</name>
</gene>
<dbReference type="SUPFAM" id="SSF52540">
    <property type="entry name" value="P-loop containing nucleoside triphosphate hydrolases"/>
    <property type="match status" value="1"/>
</dbReference>
<dbReference type="GO" id="GO:0009360">
    <property type="term" value="C:DNA polymerase III complex"/>
    <property type="evidence" value="ECO:0007669"/>
    <property type="project" value="InterPro"/>
</dbReference>
<dbReference type="GO" id="GO:0046872">
    <property type="term" value="F:metal ion binding"/>
    <property type="evidence" value="ECO:0007669"/>
    <property type="project" value="UniProtKB-KW"/>
</dbReference>
<feature type="compositionally biased region" description="Acidic residues" evidence="8">
    <location>
        <begin position="144"/>
        <end position="156"/>
    </location>
</feature>
<feature type="region of interest" description="Disordered" evidence="8">
    <location>
        <begin position="124"/>
        <end position="171"/>
    </location>
</feature>
<dbReference type="Pfam" id="PF23007">
    <property type="entry name" value="DnaA_N-like_STI"/>
    <property type="match status" value="1"/>
</dbReference>
<feature type="coiled-coil region" evidence="7">
    <location>
        <begin position="780"/>
        <end position="810"/>
    </location>
</feature>
<feature type="region of interest" description="Disordered" evidence="8">
    <location>
        <begin position="369"/>
        <end position="388"/>
    </location>
</feature>
<dbReference type="OrthoDB" id="1911163at2759"/>
<evidence type="ECO:0000256" key="6">
    <source>
        <dbReference type="ARBA" id="ARBA00023054"/>
    </source>
</evidence>
<keyword evidence="11" id="KW-1185">Reference proteome</keyword>
<dbReference type="SMART" id="SM00382">
    <property type="entry name" value="AAA"/>
    <property type="match status" value="1"/>
</dbReference>
<dbReference type="PANTHER" id="PTHR11669">
    <property type="entry name" value="REPLICATION FACTOR C / DNA POLYMERASE III GAMMA-TAU SUBUNIT"/>
    <property type="match status" value="1"/>
</dbReference>
<evidence type="ECO:0000256" key="2">
    <source>
        <dbReference type="ARBA" id="ARBA00022723"/>
    </source>
</evidence>
<dbReference type="Proteomes" id="UP000326396">
    <property type="component" value="Linkage Group LG17"/>
</dbReference>
<feature type="compositionally biased region" description="Basic and acidic residues" evidence="8">
    <location>
        <begin position="157"/>
        <end position="171"/>
    </location>
</feature>
<dbReference type="Gene3D" id="1.20.272.10">
    <property type="match status" value="1"/>
</dbReference>
<feature type="region of interest" description="Disordered" evidence="8">
    <location>
        <begin position="863"/>
        <end position="885"/>
    </location>
</feature>
<feature type="compositionally biased region" description="Low complexity" evidence="8">
    <location>
        <begin position="42"/>
        <end position="59"/>
    </location>
</feature>
<dbReference type="Pfam" id="PF13177">
    <property type="entry name" value="DNA_pol3_delta2"/>
    <property type="match status" value="1"/>
</dbReference>
<dbReference type="GO" id="GO:0005663">
    <property type="term" value="C:DNA replication factor C complex"/>
    <property type="evidence" value="ECO:0007669"/>
    <property type="project" value="TreeGrafter"/>
</dbReference>
<organism evidence="10 11">
    <name type="scientific">Mikania micrantha</name>
    <name type="common">bitter vine</name>
    <dbReference type="NCBI Taxonomy" id="192012"/>
    <lineage>
        <taxon>Eukaryota</taxon>
        <taxon>Viridiplantae</taxon>
        <taxon>Streptophyta</taxon>
        <taxon>Embryophyta</taxon>
        <taxon>Tracheophyta</taxon>
        <taxon>Spermatophyta</taxon>
        <taxon>Magnoliopsida</taxon>
        <taxon>eudicotyledons</taxon>
        <taxon>Gunneridae</taxon>
        <taxon>Pentapetalae</taxon>
        <taxon>asterids</taxon>
        <taxon>campanulids</taxon>
        <taxon>Asterales</taxon>
        <taxon>Asteraceae</taxon>
        <taxon>Asteroideae</taxon>
        <taxon>Heliantheae alliance</taxon>
        <taxon>Eupatorieae</taxon>
        <taxon>Mikania</taxon>
    </lineage>
</organism>
<comment type="caution">
    <text evidence="10">The sequence shown here is derived from an EMBL/GenBank/DDBJ whole genome shotgun (WGS) entry which is preliminary data.</text>
</comment>
<keyword evidence="5" id="KW-0067">ATP-binding</keyword>
<proteinExistence type="inferred from homology"/>
<feature type="domain" description="AAA+ ATPase" evidence="9">
    <location>
        <begin position="503"/>
        <end position="648"/>
    </location>
</feature>
<keyword evidence="4" id="KW-0862">Zinc</keyword>
<evidence type="ECO:0000256" key="4">
    <source>
        <dbReference type="ARBA" id="ARBA00022833"/>
    </source>
</evidence>
<dbReference type="AlphaFoldDB" id="A0A5N6NT54"/>
<evidence type="ECO:0000313" key="11">
    <source>
        <dbReference type="Proteomes" id="UP000326396"/>
    </source>
</evidence>
<dbReference type="InterPro" id="IPR027417">
    <property type="entry name" value="P-loop_NTPase"/>
</dbReference>
<dbReference type="PANTHER" id="PTHR11669:SF63">
    <property type="entry name" value="PROTEIN STICHEL"/>
    <property type="match status" value="1"/>
</dbReference>
<feature type="region of interest" description="Disordered" evidence="8">
    <location>
        <begin position="31"/>
        <end position="59"/>
    </location>
</feature>
<dbReference type="GO" id="GO:0005524">
    <property type="term" value="F:ATP binding"/>
    <property type="evidence" value="ECO:0007669"/>
    <property type="project" value="UniProtKB-KW"/>
</dbReference>
<dbReference type="Gene3D" id="1.10.8.60">
    <property type="match status" value="1"/>
</dbReference>
<dbReference type="GO" id="GO:0006261">
    <property type="term" value="P:DNA-templated DNA replication"/>
    <property type="evidence" value="ECO:0007669"/>
    <property type="project" value="TreeGrafter"/>
</dbReference>
<feature type="compositionally biased region" description="Polar residues" evidence="8">
    <location>
        <begin position="93"/>
        <end position="109"/>
    </location>
</feature>
<keyword evidence="3" id="KW-0547">Nucleotide-binding</keyword>
<dbReference type="EMBL" id="SZYD01000009">
    <property type="protein sequence ID" value="KAD5317876.1"/>
    <property type="molecule type" value="Genomic_DNA"/>
</dbReference>
<feature type="compositionally biased region" description="Polar residues" evidence="8">
    <location>
        <begin position="1023"/>
        <end position="1032"/>
    </location>
</feature>
<evidence type="ECO:0000259" key="9">
    <source>
        <dbReference type="SMART" id="SM00382"/>
    </source>
</evidence>
<dbReference type="InterPro" id="IPR050238">
    <property type="entry name" value="DNA_Rep/Repair_Clamp_Loader"/>
</dbReference>
<reference evidence="10 11" key="1">
    <citation type="submission" date="2019-05" db="EMBL/GenBank/DDBJ databases">
        <title>Mikania micrantha, genome provides insights into the molecular mechanism of rapid growth.</title>
        <authorList>
            <person name="Liu B."/>
        </authorList>
    </citation>
    <scope>NUCLEOTIDE SEQUENCE [LARGE SCALE GENOMIC DNA]</scope>
    <source>
        <strain evidence="10">NLD-2019</strain>
        <tissue evidence="10">Leaf</tissue>
    </source>
</reference>
<evidence type="ECO:0000256" key="3">
    <source>
        <dbReference type="ARBA" id="ARBA00022741"/>
    </source>
</evidence>
<keyword evidence="2" id="KW-0479">Metal-binding</keyword>
<dbReference type="SUPFAM" id="SSF48019">
    <property type="entry name" value="post-AAA+ oligomerization domain-like"/>
    <property type="match status" value="1"/>
</dbReference>
<evidence type="ECO:0000256" key="1">
    <source>
        <dbReference type="ARBA" id="ARBA00006360"/>
    </source>
</evidence>
<dbReference type="Gene3D" id="3.40.50.300">
    <property type="entry name" value="P-loop containing nucleotide triphosphate hydrolases"/>
    <property type="match status" value="1"/>
</dbReference>
<comment type="similarity">
    <text evidence="1">Belongs to the DnaX/STICHEL family.</text>
</comment>
<evidence type="ECO:0000256" key="8">
    <source>
        <dbReference type="SAM" id="MobiDB-lite"/>
    </source>
</evidence>
<dbReference type="Pfam" id="PF12169">
    <property type="entry name" value="DNA_pol3_gamma3"/>
    <property type="match status" value="1"/>
</dbReference>
<name>A0A5N6NT54_9ASTR</name>
<dbReference type="NCBIfam" id="TIGR02397">
    <property type="entry name" value="dnaX_nterm"/>
    <property type="match status" value="1"/>
</dbReference>
<keyword evidence="6 7" id="KW-0175">Coiled coil</keyword>
<feature type="compositionally biased region" description="Basic residues" evidence="8">
    <location>
        <begin position="373"/>
        <end position="388"/>
    </location>
</feature>
<dbReference type="InterPro" id="IPR003593">
    <property type="entry name" value="AAA+_ATPase"/>
</dbReference>
<dbReference type="GO" id="GO:0003689">
    <property type="term" value="F:DNA clamp loader activity"/>
    <property type="evidence" value="ECO:0007669"/>
    <property type="project" value="TreeGrafter"/>
</dbReference>
<evidence type="ECO:0000256" key="7">
    <source>
        <dbReference type="SAM" id="Coils"/>
    </source>
</evidence>
<feature type="region of interest" description="Disordered" evidence="8">
    <location>
        <begin position="88"/>
        <end position="109"/>
    </location>
</feature>
<evidence type="ECO:0000313" key="10">
    <source>
        <dbReference type="EMBL" id="KAD5317876.1"/>
    </source>
</evidence>
<dbReference type="GO" id="GO:0006281">
    <property type="term" value="P:DNA repair"/>
    <property type="evidence" value="ECO:0007669"/>
    <property type="project" value="TreeGrafter"/>
</dbReference>
<evidence type="ECO:0000256" key="5">
    <source>
        <dbReference type="ARBA" id="ARBA00022840"/>
    </source>
</evidence>
<dbReference type="Pfam" id="PF22608">
    <property type="entry name" value="DNAX_ATPase_lid"/>
    <property type="match status" value="1"/>
</dbReference>